<dbReference type="SMART" id="SM00903">
    <property type="entry name" value="Flavin_Reduct"/>
    <property type="match status" value="1"/>
</dbReference>
<organism evidence="6 7">
    <name type="scientific">Paradesertivirga mongoliensis</name>
    <dbReference type="NCBI Taxonomy" id="2100740"/>
    <lineage>
        <taxon>Bacteria</taxon>
        <taxon>Pseudomonadati</taxon>
        <taxon>Bacteroidota</taxon>
        <taxon>Sphingobacteriia</taxon>
        <taxon>Sphingobacteriales</taxon>
        <taxon>Sphingobacteriaceae</taxon>
        <taxon>Paradesertivirga</taxon>
    </lineage>
</organism>
<comment type="cofactor">
    <cofactor evidence="1">
        <name>FMN</name>
        <dbReference type="ChEBI" id="CHEBI:58210"/>
    </cofactor>
</comment>
<reference evidence="7" key="1">
    <citation type="journal article" date="2019" name="Int. J. Syst. Evol. Microbiol.">
        <title>The Global Catalogue of Microorganisms (GCM) 10K type strain sequencing project: providing services to taxonomists for standard genome sequencing and annotation.</title>
        <authorList>
            <consortium name="The Broad Institute Genomics Platform"/>
            <consortium name="The Broad Institute Genome Sequencing Center for Infectious Disease"/>
            <person name="Wu L."/>
            <person name="Ma J."/>
        </authorList>
    </citation>
    <scope>NUCLEOTIDE SEQUENCE [LARGE SCALE GENOMIC DNA]</scope>
    <source>
        <strain evidence="7">KCTC 42217</strain>
    </source>
</reference>
<dbReference type="SUPFAM" id="SSF50475">
    <property type="entry name" value="FMN-binding split barrel"/>
    <property type="match status" value="1"/>
</dbReference>
<dbReference type="GO" id="GO:0016491">
    <property type="term" value="F:oxidoreductase activity"/>
    <property type="evidence" value="ECO:0007669"/>
    <property type="project" value="UniProtKB-KW"/>
</dbReference>
<keyword evidence="7" id="KW-1185">Reference proteome</keyword>
<accession>A0ABW4ZI58</accession>
<evidence type="ECO:0000313" key="6">
    <source>
        <dbReference type="EMBL" id="MFD2161718.1"/>
    </source>
</evidence>
<evidence type="ECO:0000256" key="2">
    <source>
        <dbReference type="ARBA" id="ARBA00022630"/>
    </source>
</evidence>
<keyword evidence="2" id="KW-0285">Flavoprotein</keyword>
<evidence type="ECO:0000256" key="1">
    <source>
        <dbReference type="ARBA" id="ARBA00001917"/>
    </source>
</evidence>
<dbReference type="Pfam" id="PF01613">
    <property type="entry name" value="Flavin_Reduct"/>
    <property type="match status" value="1"/>
</dbReference>
<dbReference type="Gene3D" id="2.30.110.10">
    <property type="entry name" value="Electron Transport, Fmn-binding Protein, Chain A"/>
    <property type="match status" value="1"/>
</dbReference>
<evidence type="ECO:0000313" key="7">
    <source>
        <dbReference type="Proteomes" id="UP001597387"/>
    </source>
</evidence>
<dbReference type="EMBL" id="JBHUHZ010000001">
    <property type="protein sequence ID" value="MFD2161718.1"/>
    <property type="molecule type" value="Genomic_DNA"/>
</dbReference>
<keyword evidence="3" id="KW-0288">FMN</keyword>
<protein>
    <submittedName>
        <fullName evidence="6">Flavin reductase family protein</fullName>
        <ecNumber evidence="6">1.5.1.-</ecNumber>
    </submittedName>
</protein>
<evidence type="ECO:0000256" key="3">
    <source>
        <dbReference type="ARBA" id="ARBA00022643"/>
    </source>
</evidence>
<evidence type="ECO:0000256" key="4">
    <source>
        <dbReference type="ARBA" id="ARBA00038054"/>
    </source>
</evidence>
<dbReference type="EC" id="1.5.1.-" evidence="6"/>
<dbReference type="RefSeq" id="WP_255898695.1">
    <property type="nucleotide sequence ID" value="NZ_JAFMZO010000001.1"/>
</dbReference>
<dbReference type="Proteomes" id="UP001597387">
    <property type="component" value="Unassembled WGS sequence"/>
</dbReference>
<comment type="caution">
    <text evidence="6">The sequence shown here is derived from an EMBL/GenBank/DDBJ whole genome shotgun (WGS) entry which is preliminary data.</text>
</comment>
<evidence type="ECO:0000259" key="5">
    <source>
        <dbReference type="SMART" id="SM00903"/>
    </source>
</evidence>
<dbReference type="InterPro" id="IPR012349">
    <property type="entry name" value="Split_barrel_FMN-bd"/>
</dbReference>
<feature type="domain" description="Flavin reductase like" evidence="5">
    <location>
        <begin position="20"/>
        <end position="174"/>
    </location>
</feature>
<proteinExistence type="inferred from homology"/>
<dbReference type="InterPro" id="IPR002563">
    <property type="entry name" value="Flavin_Rdtase-like_dom"/>
</dbReference>
<keyword evidence="6" id="KW-0560">Oxidoreductase</keyword>
<name>A0ABW4ZI58_9SPHI</name>
<dbReference type="PANTHER" id="PTHR33798:SF5">
    <property type="entry name" value="FLAVIN REDUCTASE LIKE DOMAIN-CONTAINING PROTEIN"/>
    <property type="match status" value="1"/>
</dbReference>
<dbReference type="PANTHER" id="PTHR33798">
    <property type="entry name" value="FLAVOPROTEIN OXYGENASE"/>
    <property type="match status" value="1"/>
</dbReference>
<gene>
    <name evidence="6" type="ORF">ACFSJU_04890</name>
</gene>
<sequence length="304" mass="33600">MITLKSSELTAAELQNYLQYAIAPRPICLASTIDVEGHVNLSPFSFFNMFSINPPICVFSPSRRVRDNTTKHTLENIKLVPECVINIVNYDMVQQTSLSSVEYPKGTDEFVKSGLTPVESVLVKPPRVAQSPVQLECIIKNIISLGEAAGSGNMVIAEVKLIHINPAILDANQKIDQEKIDLVARLGGDWYCRVTKETLFKVTKPNRNIGIGVDALPVSIRQSSILTGNDLGQLGNVESLPDETSINSYCTQNEELQKLLLSTKNNTILRREALHSLAKTLLITSNVEEAWKVLLADDELNKED</sequence>
<comment type="similarity">
    <text evidence="4">Belongs to the flavoredoxin family.</text>
</comment>